<feature type="domain" description="Ubiquitin-like protease family profile" evidence="5">
    <location>
        <begin position="374"/>
        <end position="542"/>
    </location>
</feature>
<feature type="region of interest" description="Disordered" evidence="4">
    <location>
        <begin position="315"/>
        <end position="354"/>
    </location>
</feature>
<dbReference type="AlphaFoldDB" id="A0A2K1QPZ9"/>
<keyword evidence="3" id="KW-0378">Hydrolase</keyword>
<feature type="region of interest" description="Disordered" evidence="4">
    <location>
        <begin position="716"/>
        <end position="737"/>
    </location>
</feature>
<accession>A0A2K1QPZ9</accession>
<feature type="compositionally biased region" description="Basic and acidic residues" evidence="4">
    <location>
        <begin position="716"/>
        <end position="733"/>
    </location>
</feature>
<evidence type="ECO:0000256" key="1">
    <source>
        <dbReference type="ARBA" id="ARBA00005234"/>
    </source>
</evidence>
<sequence>MDSRSNAHFGTEWARRCIIEILPSPLRESIATIESDAGRTEGLISKYHSIHRAILDLQTFPHQYRHDPDVVFSESTRALIGKQLKLYDQAKPIQKDLADGPWNLGREAFQQRFGDEAFHSLKFLRSMREFAKLVPDIEQASRMIARERDLRVGRPKPIRGVARTISFKPRDVELAIAATKRLQSRVPIAEAADVPSSPTPVAEQSAPLHQACSSESPRLTLVDPAKIAPTQSIVSLYMQVAGPHESVAAKRKVSNSSCHARIRPSKRRRQSSAHKLDVVSTNRKLFSQRDVVKNEDPEDSAVSIELGRTADPHSALLSDEWDNDSIDDILPGSDSDASPDAHYDDIPTTPSPAVDDKAAIGVVDLAELSTPASISLEREEAARLTRKPEASGEQIRDAFEPKELLNDDDIYGTLLAMSPSARNYRVIHPAAISTAVGDRTGPRHRSRVLRNPKPKVLVLPMHWTTPLHWSLAVMDLSTITITHFDSLASPQRNSDARRALLRFAVDIGLGEIETWRYNNAVVCQQDNPYDCGILAIANGLSIMHELILPDEVDTGLVRKVFRRLYSSEDQTGIVNNAIDVVSEDQNESALSAVQEDDSPETKRYEAYMSRVSRKEITSCKKTLATAVWLRTVIASFSHLVSTMQDLSELQKSRDEFFAKLGSEDAIVTAMDQRLAELRLLTRELQDGPRALTFPISSVRTIIKDLGTIITIERRRRERQNQEEQEMQKEKQRLLDSMQEEQQALRVRMERRARQIEQLEGV</sequence>
<protein>
    <recommendedName>
        <fullName evidence="5">Ubiquitin-like protease family profile domain-containing protein</fullName>
    </recommendedName>
</protein>
<dbReference type="Gene3D" id="3.40.395.10">
    <property type="entry name" value="Adenoviral Proteinase, Chain A"/>
    <property type="match status" value="1"/>
</dbReference>
<evidence type="ECO:0000256" key="2">
    <source>
        <dbReference type="ARBA" id="ARBA00022670"/>
    </source>
</evidence>
<dbReference type="InParanoid" id="A0A2K1QPZ9"/>
<keyword evidence="7" id="KW-1185">Reference proteome</keyword>
<dbReference type="SUPFAM" id="SSF54001">
    <property type="entry name" value="Cysteine proteinases"/>
    <property type="match status" value="1"/>
</dbReference>
<feature type="region of interest" description="Disordered" evidence="4">
    <location>
        <begin position="248"/>
        <end position="277"/>
    </location>
</feature>
<dbReference type="GO" id="GO:0006508">
    <property type="term" value="P:proteolysis"/>
    <property type="evidence" value="ECO:0007669"/>
    <property type="project" value="UniProtKB-KW"/>
</dbReference>
<dbReference type="GO" id="GO:0008234">
    <property type="term" value="F:cysteine-type peptidase activity"/>
    <property type="evidence" value="ECO:0007669"/>
    <property type="project" value="InterPro"/>
</dbReference>
<dbReference type="OrthoDB" id="4805806at2759"/>
<evidence type="ECO:0000313" key="6">
    <source>
        <dbReference type="EMBL" id="PNS17101.1"/>
    </source>
</evidence>
<evidence type="ECO:0000259" key="5">
    <source>
        <dbReference type="PROSITE" id="PS50600"/>
    </source>
</evidence>
<evidence type="ECO:0000256" key="3">
    <source>
        <dbReference type="ARBA" id="ARBA00022801"/>
    </source>
</evidence>
<reference evidence="6 7" key="1">
    <citation type="submission" date="2017-06" db="EMBL/GenBank/DDBJ databases">
        <title>Draft genome sequence of a variant of Elsinoe murrayae.</title>
        <authorList>
            <person name="Cheng Q."/>
        </authorList>
    </citation>
    <scope>NUCLEOTIDE SEQUENCE [LARGE SCALE GENOMIC DNA]</scope>
    <source>
        <strain evidence="6 7">CQ-2017a</strain>
    </source>
</reference>
<comment type="similarity">
    <text evidence="1">Belongs to the peptidase C48 family.</text>
</comment>
<dbReference type="InterPro" id="IPR038765">
    <property type="entry name" value="Papain-like_cys_pep_sf"/>
</dbReference>
<gene>
    <name evidence="6" type="ORF">CAC42_3671</name>
</gene>
<organism evidence="6 7">
    <name type="scientific">Sphaceloma murrayae</name>
    <dbReference type="NCBI Taxonomy" id="2082308"/>
    <lineage>
        <taxon>Eukaryota</taxon>
        <taxon>Fungi</taxon>
        <taxon>Dikarya</taxon>
        <taxon>Ascomycota</taxon>
        <taxon>Pezizomycotina</taxon>
        <taxon>Dothideomycetes</taxon>
        <taxon>Dothideomycetidae</taxon>
        <taxon>Myriangiales</taxon>
        <taxon>Elsinoaceae</taxon>
        <taxon>Sphaceloma</taxon>
    </lineage>
</organism>
<feature type="compositionally biased region" description="Basic residues" evidence="4">
    <location>
        <begin position="260"/>
        <end position="272"/>
    </location>
</feature>
<dbReference type="InterPro" id="IPR003653">
    <property type="entry name" value="Peptidase_C48_C"/>
</dbReference>
<feature type="region of interest" description="Disordered" evidence="4">
    <location>
        <begin position="288"/>
        <end position="307"/>
    </location>
</feature>
<evidence type="ECO:0000256" key="4">
    <source>
        <dbReference type="SAM" id="MobiDB-lite"/>
    </source>
</evidence>
<evidence type="ECO:0000313" key="7">
    <source>
        <dbReference type="Proteomes" id="UP000243797"/>
    </source>
</evidence>
<name>A0A2K1QPZ9_9PEZI</name>
<dbReference type="Proteomes" id="UP000243797">
    <property type="component" value="Unassembled WGS sequence"/>
</dbReference>
<dbReference type="EMBL" id="NKHZ01000054">
    <property type="protein sequence ID" value="PNS17101.1"/>
    <property type="molecule type" value="Genomic_DNA"/>
</dbReference>
<proteinExistence type="inferred from homology"/>
<dbReference type="Pfam" id="PF02902">
    <property type="entry name" value="Peptidase_C48"/>
    <property type="match status" value="1"/>
</dbReference>
<keyword evidence="2" id="KW-0645">Protease</keyword>
<dbReference type="STRING" id="2082308.A0A2K1QPZ9"/>
<comment type="caution">
    <text evidence="6">The sequence shown here is derived from an EMBL/GenBank/DDBJ whole genome shotgun (WGS) entry which is preliminary data.</text>
</comment>
<dbReference type="GO" id="GO:0019783">
    <property type="term" value="F:ubiquitin-like protein peptidase activity"/>
    <property type="evidence" value="ECO:0007669"/>
    <property type="project" value="UniProtKB-ARBA"/>
</dbReference>
<dbReference type="PROSITE" id="PS50600">
    <property type="entry name" value="ULP_PROTEASE"/>
    <property type="match status" value="1"/>
</dbReference>
<feature type="region of interest" description="Disordered" evidence="4">
    <location>
        <begin position="193"/>
        <end position="215"/>
    </location>
</feature>